<evidence type="ECO:0000256" key="9">
    <source>
        <dbReference type="ARBA" id="ARBA00022701"/>
    </source>
</evidence>
<keyword evidence="8" id="KW-0132">Cell division</keyword>
<organism evidence="20 21">
    <name type="scientific">Gymnorhina tibicen</name>
    <name type="common">Australian magpie</name>
    <name type="synonym">Cracticus tibicen</name>
    <dbReference type="NCBI Taxonomy" id="9132"/>
    <lineage>
        <taxon>Eukaryota</taxon>
        <taxon>Metazoa</taxon>
        <taxon>Chordata</taxon>
        <taxon>Craniata</taxon>
        <taxon>Vertebrata</taxon>
        <taxon>Euteleostomi</taxon>
        <taxon>Archelosauria</taxon>
        <taxon>Archosauria</taxon>
        <taxon>Dinosauria</taxon>
        <taxon>Saurischia</taxon>
        <taxon>Theropoda</taxon>
        <taxon>Coelurosauria</taxon>
        <taxon>Aves</taxon>
        <taxon>Neognathae</taxon>
        <taxon>Neoaves</taxon>
        <taxon>Telluraves</taxon>
        <taxon>Australaves</taxon>
        <taxon>Passeriformes</taxon>
        <taxon>Artamidae</taxon>
        <taxon>Gymnorhina</taxon>
    </lineage>
</organism>
<evidence type="ECO:0000256" key="18">
    <source>
        <dbReference type="SAM" id="MobiDB-lite"/>
    </source>
</evidence>
<dbReference type="InterPro" id="IPR048491">
    <property type="entry name" value="XMAP215_CLASP_TOG"/>
</dbReference>
<keyword evidence="16" id="KW-0137">Centromere</keyword>
<dbReference type="GO" id="GO:0000776">
    <property type="term" value="C:kinetochore"/>
    <property type="evidence" value="ECO:0007669"/>
    <property type="project" value="UniProtKB-KW"/>
</dbReference>
<keyword evidence="14" id="KW-0206">Cytoskeleton</keyword>
<feature type="compositionally biased region" description="Polar residues" evidence="18">
    <location>
        <begin position="571"/>
        <end position="597"/>
    </location>
</feature>
<dbReference type="GO" id="GO:0005794">
    <property type="term" value="C:Golgi apparatus"/>
    <property type="evidence" value="ECO:0007669"/>
    <property type="project" value="UniProtKB-SubCell"/>
</dbReference>
<keyword evidence="9" id="KW-0493">Microtubule</keyword>
<gene>
    <name evidence="20" type="primary">Clasp1</name>
    <name evidence="20" type="ORF">GYMTIB_R04655</name>
</gene>
<feature type="region of interest" description="Disordered" evidence="18">
    <location>
        <begin position="240"/>
        <end position="292"/>
    </location>
</feature>
<evidence type="ECO:0000313" key="21">
    <source>
        <dbReference type="Proteomes" id="UP000579941"/>
    </source>
</evidence>
<evidence type="ECO:0000256" key="14">
    <source>
        <dbReference type="ARBA" id="ARBA00023212"/>
    </source>
</evidence>
<dbReference type="FunFam" id="1.25.10.10:FF:000006">
    <property type="entry name" value="CLIP-associating protein 1 isoform 2"/>
    <property type="match status" value="1"/>
</dbReference>
<feature type="region of interest" description="Disordered" evidence="18">
    <location>
        <begin position="1101"/>
        <end position="1150"/>
    </location>
</feature>
<dbReference type="SUPFAM" id="SSF48371">
    <property type="entry name" value="ARM repeat"/>
    <property type="match status" value="2"/>
</dbReference>
<feature type="compositionally biased region" description="Low complexity" evidence="18">
    <location>
        <begin position="606"/>
        <end position="621"/>
    </location>
</feature>
<dbReference type="EMBL" id="VXAZ01007005">
    <property type="protein sequence ID" value="NXM46838.1"/>
    <property type="molecule type" value="Genomic_DNA"/>
</dbReference>
<evidence type="ECO:0000256" key="6">
    <source>
        <dbReference type="ARBA" id="ARBA00022454"/>
    </source>
</evidence>
<feature type="domain" description="TOG" evidence="19">
    <location>
        <begin position="1274"/>
        <end position="1510"/>
    </location>
</feature>
<feature type="non-terminal residue" evidence="20">
    <location>
        <position position="1"/>
    </location>
</feature>
<feature type="compositionally biased region" description="Low complexity" evidence="18">
    <location>
        <begin position="668"/>
        <end position="687"/>
    </location>
</feature>
<dbReference type="PANTHER" id="PTHR21567:SF28">
    <property type="entry name" value="CLIP-ASSOCIATING PROTEIN 1"/>
    <property type="match status" value="1"/>
</dbReference>
<evidence type="ECO:0000256" key="4">
    <source>
        <dbReference type="ARBA" id="ARBA00004629"/>
    </source>
</evidence>
<keyword evidence="15" id="KW-0131">Cell cycle</keyword>
<dbReference type="InterPro" id="IPR011989">
    <property type="entry name" value="ARM-like"/>
</dbReference>
<dbReference type="GO" id="GO:0072686">
    <property type="term" value="C:mitotic spindle"/>
    <property type="evidence" value="ECO:0007669"/>
    <property type="project" value="TreeGrafter"/>
</dbReference>
<keyword evidence="11" id="KW-0498">Mitosis</keyword>
<feature type="compositionally biased region" description="Low complexity" evidence="18">
    <location>
        <begin position="1126"/>
        <end position="1135"/>
    </location>
</feature>
<dbReference type="GO" id="GO:0040001">
    <property type="term" value="P:establishment of mitotic spindle localization"/>
    <property type="evidence" value="ECO:0007669"/>
    <property type="project" value="TreeGrafter"/>
</dbReference>
<dbReference type="PROSITE" id="PS50077">
    <property type="entry name" value="HEAT_REPEAT"/>
    <property type="match status" value="1"/>
</dbReference>
<proteinExistence type="inferred from homology"/>
<evidence type="ECO:0000256" key="3">
    <source>
        <dbReference type="ARBA" id="ARBA00004601"/>
    </source>
</evidence>
<dbReference type="Pfam" id="PF23271">
    <property type="entry name" value="HEAT_GCN1"/>
    <property type="match status" value="1"/>
</dbReference>
<name>A0A7L1B6Y7_GYMTI</name>
<feature type="compositionally biased region" description="Low complexity" evidence="18">
    <location>
        <begin position="548"/>
        <end position="567"/>
    </location>
</feature>
<feature type="domain" description="TOG" evidence="19">
    <location>
        <begin position="1"/>
        <end position="232"/>
    </location>
</feature>
<evidence type="ECO:0000256" key="2">
    <source>
        <dbReference type="ARBA" id="ARBA00004300"/>
    </source>
</evidence>
<feature type="compositionally biased region" description="Polar residues" evidence="18">
    <location>
        <begin position="716"/>
        <end position="725"/>
    </location>
</feature>
<feature type="repeat" description="HEAT" evidence="17">
    <location>
        <begin position="168"/>
        <end position="206"/>
    </location>
</feature>
<dbReference type="InterPro" id="IPR016024">
    <property type="entry name" value="ARM-type_fold"/>
</dbReference>
<keyword evidence="6" id="KW-0158">Chromosome</keyword>
<dbReference type="InterPro" id="IPR024395">
    <property type="entry name" value="CLASP_N_dom"/>
</dbReference>
<dbReference type="GO" id="GO:0030010">
    <property type="term" value="P:establishment of cell polarity"/>
    <property type="evidence" value="ECO:0007669"/>
    <property type="project" value="UniProtKB-ARBA"/>
</dbReference>
<keyword evidence="7" id="KW-0963">Cytoplasm</keyword>
<evidence type="ECO:0000256" key="10">
    <source>
        <dbReference type="ARBA" id="ARBA00022737"/>
    </source>
</evidence>
<evidence type="ECO:0000256" key="15">
    <source>
        <dbReference type="ARBA" id="ARBA00023306"/>
    </source>
</evidence>
<dbReference type="Proteomes" id="UP000579941">
    <property type="component" value="Unassembled WGS sequence"/>
</dbReference>
<accession>A0A7L1B6Y7</accession>
<dbReference type="GO" id="GO:0005881">
    <property type="term" value="C:cytoplasmic microtubule"/>
    <property type="evidence" value="ECO:0007669"/>
    <property type="project" value="TreeGrafter"/>
</dbReference>
<evidence type="ECO:0000256" key="5">
    <source>
        <dbReference type="ARBA" id="ARBA00009549"/>
    </source>
</evidence>
<dbReference type="FunFam" id="1.25.10.10:FF:000005">
    <property type="entry name" value="CLIP-associating protein 1 isoform 2"/>
    <property type="match status" value="1"/>
</dbReference>
<dbReference type="FunFam" id="1.25.10.10:FF:000031">
    <property type="entry name" value="CLIP-associating protein 1 isoform 2"/>
    <property type="match status" value="1"/>
</dbReference>
<dbReference type="Gene3D" id="1.25.10.10">
    <property type="entry name" value="Leucine-rich Repeat Variant"/>
    <property type="match status" value="4"/>
</dbReference>
<evidence type="ECO:0000256" key="17">
    <source>
        <dbReference type="PROSITE-ProRule" id="PRU00103"/>
    </source>
</evidence>
<feature type="compositionally biased region" description="Polar residues" evidence="18">
    <location>
        <begin position="773"/>
        <end position="785"/>
    </location>
</feature>
<keyword evidence="12" id="KW-0995">Kinetochore</keyword>
<comment type="subcellular location">
    <subcellularLocation>
        <location evidence="4">Chromosome</location>
        <location evidence="4">Centromere</location>
        <location evidence="4">Kinetochore</location>
    </subcellularLocation>
    <subcellularLocation>
        <location evidence="2">Cytoplasm</location>
        <location evidence="2">Cytoskeleton</location>
        <location evidence="2">Microtubule organizing center</location>
        <location evidence="2">Centrosome</location>
    </subcellularLocation>
    <subcellularLocation>
        <location evidence="1">Cytoplasm</location>
        <location evidence="1">Cytoskeleton</location>
        <location evidence="1">Spindle</location>
    </subcellularLocation>
    <subcellularLocation>
        <location evidence="3">Golgi apparatus</location>
        <location evidence="3">trans-Golgi network</location>
    </subcellularLocation>
</comment>
<evidence type="ECO:0000256" key="8">
    <source>
        <dbReference type="ARBA" id="ARBA00022618"/>
    </source>
</evidence>
<dbReference type="InterPro" id="IPR021133">
    <property type="entry name" value="HEAT_type_2"/>
</dbReference>
<feature type="region of interest" description="Disordered" evidence="18">
    <location>
        <begin position="543"/>
        <end position="798"/>
    </location>
</feature>
<dbReference type="GO" id="GO:0008017">
    <property type="term" value="F:microtubule binding"/>
    <property type="evidence" value="ECO:0007669"/>
    <property type="project" value="TreeGrafter"/>
</dbReference>
<dbReference type="Pfam" id="PF21041">
    <property type="entry name" value="XMAP215_CLASP_TOG"/>
    <property type="match status" value="1"/>
</dbReference>
<dbReference type="Pfam" id="PF12348">
    <property type="entry name" value="CLASP_N"/>
    <property type="match status" value="1"/>
</dbReference>
<comment type="similarity">
    <text evidence="5">Belongs to the CLASP family.</text>
</comment>
<dbReference type="InterPro" id="IPR034085">
    <property type="entry name" value="TOG"/>
</dbReference>
<dbReference type="PANTHER" id="PTHR21567">
    <property type="entry name" value="CLASP"/>
    <property type="match status" value="1"/>
</dbReference>
<dbReference type="GO" id="GO:0007026">
    <property type="term" value="P:negative regulation of microtubule depolymerization"/>
    <property type="evidence" value="ECO:0007669"/>
    <property type="project" value="UniProtKB-ARBA"/>
</dbReference>
<keyword evidence="21" id="KW-1185">Reference proteome</keyword>
<dbReference type="GO" id="GO:0005876">
    <property type="term" value="C:spindle microtubule"/>
    <property type="evidence" value="ECO:0007669"/>
    <property type="project" value="TreeGrafter"/>
</dbReference>
<feature type="domain" description="TOG" evidence="19">
    <location>
        <begin position="870"/>
        <end position="1107"/>
    </location>
</feature>
<evidence type="ECO:0000256" key="12">
    <source>
        <dbReference type="ARBA" id="ARBA00022838"/>
    </source>
</evidence>
<feature type="compositionally biased region" description="Low complexity" evidence="18">
    <location>
        <begin position="253"/>
        <end position="267"/>
    </location>
</feature>
<dbReference type="GO" id="GO:0051301">
    <property type="term" value="P:cell division"/>
    <property type="evidence" value="ECO:0007669"/>
    <property type="project" value="UniProtKB-KW"/>
</dbReference>
<comment type="caution">
    <text evidence="20">The sequence shown here is derived from an EMBL/GenBank/DDBJ whole genome shotgun (WGS) entry which is preliminary data.</text>
</comment>
<keyword evidence="10" id="KW-0677">Repeat</keyword>
<feature type="compositionally biased region" description="Polar residues" evidence="18">
    <location>
        <begin position="1102"/>
        <end position="1117"/>
    </location>
</feature>
<protein>
    <submittedName>
        <fullName evidence="20">CLAP1 protein</fullName>
    </submittedName>
</protein>
<evidence type="ECO:0000256" key="7">
    <source>
        <dbReference type="ARBA" id="ARBA00022490"/>
    </source>
</evidence>
<reference evidence="20 21" key="1">
    <citation type="submission" date="2019-09" db="EMBL/GenBank/DDBJ databases">
        <title>Bird 10,000 Genomes (B10K) Project - Family phase.</title>
        <authorList>
            <person name="Zhang G."/>
        </authorList>
    </citation>
    <scope>NUCLEOTIDE SEQUENCE [LARGE SCALE GENOMIC DNA]</scope>
    <source>
        <strain evidence="20">B10K-DU-002-05</strain>
        <tissue evidence="20">Muscle</tissue>
    </source>
</reference>
<feature type="compositionally biased region" description="Polar residues" evidence="18">
    <location>
        <begin position="645"/>
        <end position="658"/>
    </location>
</feature>
<evidence type="ECO:0000256" key="13">
    <source>
        <dbReference type="ARBA" id="ARBA00023034"/>
    </source>
</evidence>
<dbReference type="InterPro" id="IPR057546">
    <property type="entry name" value="HEAT_GCN1"/>
</dbReference>
<dbReference type="GO" id="GO:0045180">
    <property type="term" value="C:basal cortex"/>
    <property type="evidence" value="ECO:0007669"/>
    <property type="project" value="TreeGrafter"/>
</dbReference>
<feature type="domain" description="TOG" evidence="19">
    <location>
        <begin position="319"/>
        <end position="551"/>
    </location>
</feature>
<keyword evidence="13" id="KW-0333">Golgi apparatus</keyword>
<evidence type="ECO:0000256" key="1">
    <source>
        <dbReference type="ARBA" id="ARBA00004186"/>
    </source>
</evidence>
<sequence length="1521" mass="167689">MEPTMEYCLAQVLQKDVGKRLQVGQELIDYFSDKQKSADLEHDQTMLDKMVDGLATSWVNSSNYKVVLLGIDIISALVSRLQDRFKAQIGTVLPSLLDRLGDSKDSVREQDQTLLLKIMEQAANPQYVWDRMLGGFKHKNFRTREGICLCLIATLNASGAQSLTLSKIVPHICNLLGDPNSQVRDAAINSLVEIYRHVGERVRADLSKKGLPQSRLNVIFTKFDEVQKSGNMVQTSVDKIFDDEDSVDGNRPSSASSSTSSKAPANSRRVGMGTTRRLGSAALGSKSSTAKEGAGAVDEEDFIKAFEDVPTVQIYSSRDLEESINKIREILSDDKHDWEQRVSALKKIRSLLLAGAAEYDNFFQHLRLLDGAFKLSAKDLRSQVVREACITLGHLSSVLGNKFDHGAEAIMPTIFNLIPNSAKVMATSGVVAVRLIIRHTHIPRLIPIITSNCTSKSVAVRRRCFEFLDLLLQEWQTHSLERHISVLAETIKKGIHDADSEARIEARKCYWGFHSHFSREAEHLYHTLESSYQKALQSHLKNSDSIVSLPQSDRSSSSSQESLNRPLSAKRSPTGSTTSRASTVSTKSVSTPGSLQRSRSDVDVNAAASAKSKVTSSGASTPFSSAAALPPGSYASLGRIRTRRQSSGSATSITSTPADTRGRSRAKVVSQSQPGSRSSSPGKLLGSSYGGLSSGTSRVQPVPSSSEKRSKIPRSQGCSRETSPNRIGLARSSRIPRPSMSQGCSRDTSRESSRDTSPARGFPPLASRRHSRSTSALSTADSVGQSDRFGLGQPGRMPASVNAMRVLSTSTDLEAAVADALLLGDSRSKKKPVRRRYEPYGMYSDDDANSDASSACSERSYGSRNGGIPHYLRQTEDVAEVLNHCASSNWSERKEGLIGLQNLLKSQRTLSRVELKRLCEIFTRMFADPHSKVFSMFLETLVDFIIIHKDDLQDWLFVLLTQLLKKMGADLLGSVQAKVQKALDVTRDSFPFDQQFNILMRFIVDQTQTPNLKVKVAILKYIESLARQMDPTDFVNSSETRLAVSRIITWTTEPKSSDVRKAAQIVLISLFELNTPEFTMLLGALPKTFQDGATKLLHNHLKNSSNTSVGSPSNTLGRTPSRHSSSRTSPLTSPTNCSHGGLSPSMLDYDTENLNSDEIYSSLRGVTEAIEKFSFRSQEDLNEPIKRDGKKDCDVVSRDGGLALPTGDVRGSSDIVEGGRMALDNKTSLLNTQPPRAFSGPRAREYNPYPYADTINTYDKTALKEAVFDDDMDQLRDEVPIDHSDLVADLLKELSNHNERVEERKGALLELLKITREDNLGVWEEHFKTILLLLLETLGDKDHSIRALALRVLREILRNQPARFKNYAELTIMKTLEAHKDSHKEVVRAAEEAASTLASSIHPEQCIKVLCPIIQTADYPINLAAIKMQTKVIERISKESLHQLLPDIIPGLLQGYDNTESSVRKASVFCLVAIYSVIGEELKPHLAQLTGSKMKLLNLYIKRAQTTNSNSSSSSDVSTHS</sequence>
<feature type="non-terminal residue" evidence="20">
    <location>
        <position position="1521"/>
    </location>
</feature>
<dbReference type="Pfam" id="PF21040">
    <property type="entry name" value="CEP104-like_TOG"/>
    <property type="match status" value="1"/>
</dbReference>
<evidence type="ECO:0000256" key="11">
    <source>
        <dbReference type="ARBA" id="ARBA00022776"/>
    </source>
</evidence>
<dbReference type="SMART" id="SM01349">
    <property type="entry name" value="TOG"/>
    <property type="match status" value="4"/>
</dbReference>
<evidence type="ECO:0000256" key="16">
    <source>
        <dbReference type="ARBA" id="ARBA00023328"/>
    </source>
</evidence>
<dbReference type="FunFam" id="1.25.10.10:FF:000001">
    <property type="entry name" value="CLIP-associating protein 1 isoform 2"/>
    <property type="match status" value="1"/>
</dbReference>
<dbReference type="GO" id="GO:0043515">
    <property type="term" value="F:kinetochore binding"/>
    <property type="evidence" value="ECO:0007669"/>
    <property type="project" value="TreeGrafter"/>
</dbReference>
<dbReference type="GO" id="GO:0090307">
    <property type="term" value="P:mitotic spindle assembly"/>
    <property type="evidence" value="ECO:0007669"/>
    <property type="project" value="TreeGrafter"/>
</dbReference>
<feature type="region of interest" description="Disordered" evidence="18">
    <location>
        <begin position="840"/>
        <end position="861"/>
    </location>
</feature>
<evidence type="ECO:0000313" key="20">
    <source>
        <dbReference type="EMBL" id="NXM46838.1"/>
    </source>
</evidence>
<dbReference type="GO" id="GO:0005813">
    <property type="term" value="C:centrosome"/>
    <property type="evidence" value="ECO:0007669"/>
    <property type="project" value="UniProtKB-SubCell"/>
</dbReference>
<evidence type="ECO:0000259" key="19">
    <source>
        <dbReference type="SMART" id="SM01349"/>
    </source>
</evidence>